<organism evidence="1 2">
    <name type="scientific">Meloidogyne enterolobii</name>
    <name type="common">Root-knot nematode worm</name>
    <name type="synonym">Meloidogyne mayaguensis</name>
    <dbReference type="NCBI Taxonomy" id="390850"/>
    <lineage>
        <taxon>Eukaryota</taxon>
        <taxon>Metazoa</taxon>
        <taxon>Ecdysozoa</taxon>
        <taxon>Nematoda</taxon>
        <taxon>Chromadorea</taxon>
        <taxon>Rhabditida</taxon>
        <taxon>Tylenchina</taxon>
        <taxon>Tylenchomorpha</taxon>
        <taxon>Tylenchoidea</taxon>
        <taxon>Meloidogynidae</taxon>
        <taxon>Meloidogyninae</taxon>
        <taxon>Meloidogyne</taxon>
    </lineage>
</organism>
<name>A0ACB0ZBU1_MELEN</name>
<accession>A0ACB0ZBU1</accession>
<reference evidence="1" key="1">
    <citation type="submission" date="2023-11" db="EMBL/GenBank/DDBJ databases">
        <authorList>
            <person name="Poullet M."/>
        </authorList>
    </citation>
    <scope>NUCLEOTIDE SEQUENCE</scope>
    <source>
        <strain evidence="1">E1834</strain>
    </source>
</reference>
<gene>
    <name evidence="1" type="ORF">MENTE1834_LOCUS22674</name>
</gene>
<comment type="caution">
    <text evidence="1">The sequence shown here is derived from an EMBL/GenBank/DDBJ whole genome shotgun (WGS) entry which is preliminary data.</text>
</comment>
<dbReference type="EMBL" id="CAVMJV010000028">
    <property type="protein sequence ID" value="CAK5075847.1"/>
    <property type="molecule type" value="Genomic_DNA"/>
</dbReference>
<evidence type="ECO:0000313" key="1">
    <source>
        <dbReference type="EMBL" id="CAK5075847.1"/>
    </source>
</evidence>
<proteinExistence type="predicted"/>
<dbReference type="Proteomes" id="UP001497535">
    <property type="component" value="Unassembled WGS sequence"/>
</dbReference>
<keyword evidence="2" id="KW-1185">Reference proteome</keyword>
<evidence type="ECO:0000313" key="2">
    <source>
        <dbReference type="Proteomes" id="UP001497535"/>
    </source>
</evidence>
<protein>
    <submittedName>
        <fullName evidence="1">Uncharacterized protein</fullName>
    </submittedName>
</protein>
<sequence>MTRLNERPLIESNKFGSVLALDISRKAYQKVVRSLASTTATVVRAVIGSVTLS</sequence>